<evidence type="ECO:0000313" key="2">
    <source>
        <dbReference type="Proteomes" id="UP001592582"/>
    </source>
</evidence>
<dbReference type="EMBL" id="JBHEZX010000002">
    <property type="protein sequence ID" value="MFC1408535.1"/>
    <property type="molecule type" value="Genomic_DNA"/>
</dbReference>
<reference evidence="1 2" key="1">
    <citation type="submission" date="2024-09" db="EMBL/GenBank/DDBJ databases">
        <authorList>
            <person name="Lee S.D."/>
        </authorList>
    </citation>
    <scope>NUCLEOTIDE SEQUENCE [LARGE SCALE GENOMIC DNA]</scope>
    <source>
        <strain evidence="1 2">N1-1</strain>
    </source>
</reference>
<dbReference type="Pfam" id="PF03816">
    <property type="entry name" value="LytR_cpsA_psr"/>
    <property type="match status" value="1"/>
</dbReference>
<dbReference type="NCBIfam" id="TIGR00350">
    <property type="entry name" value="lytR_cpsA_psr"/>
    <property type="match status" value="1"/>
</dbReference>
<evidence type="ECO:0000313" key="1">
    <source>
        <dbReference type="EMBL" id="MFC1408535.1"/>
    </source>
</evidence>
<proteinExistence type="predicted"/>
<comment type="caution">
    <text evidence="1">The sequence shown here is derived from an EMBL/GenBank/DDBJ whole genome shotgun (WGS) entry which is preliminary data.</text>
</comment>
<dbReference type="PANTHER" id="PTHR33392:SF6">
    <property type="entry name" value="POLYISOPRENYL-TEICHOIC ACID--PEPTIDOGLYCAN TEICHOIC ACID TRANSFERASE TAGU"/>
    <property type="match status" value="1"/>
</dbReference>
<dbReference type="InterPro" id="IPR004474">
    <property type="entry name" value="LytR_CpsA_psr"/>
</dbReference>
<dbReference type="InterPro" id="IPR050922">
    <property type="entry name" value="LytR/CpsA/Psr_CW_biosynth"/>
</dbReference>
<keyword evidence="2" id="KW-1185">Reference proteome</keyword>
<accession>A0ABV6V498</accession>
<dbReference type="PANTHER" id="PTHR33392">
    <property type="entry name" value="POLYISOPRENYL-TEICHOIC ACID--PEPTIDOGLYCAN TEICHOIC ACID TRANSFERASE TAGU"/>
    <property type="match status" value="1"/>
</dbReference>
<name>A0ABV6V498_9ACTN</name>
<sequence>MNTPSGGDENADWLLKGGTAADAEHDDKHEDPHDAHDAHDDETEPAPAPASAKSGRRRRRLSRKGKILWGVAWVMLFLLVGSAGTGLWVYSHLKGNIATVDIDHALGPDRPAPLAAGGEDILLLGSDSRAGANGTLIGDNTADTPGARSDTAMVVHISAGRTDAVVVSIPRDTLVPRPACTTAQGTNIRAAKQVMFNSIFSVGGPTCTVKAVEALTGLRMDHFVQIDFAGFKNLVDALGGVDITVDQAIDDPYTHLHIPAGTSTLHGTQALEFVRTRYSVGDGSDLGRIQLQQRFMLAVLTKVQQEKSLSDPIKLYRIADAATKSLTTDSDLGSLPGLLKFAGSIKGLDSSNLQMIQLPVVYDRADPNRVLPDTATDRALWTALRAGQPVPDSATDSPAHGTVP</sequence>
<organism evidence="1 2">
    <name type="scientific">Streptacidiphilus alkalitolerans</name>
    <dbReference type="NCBI Taxonomy" id="3342712"/>
    <lineage>
        <taxon>Bacteria</taxon>
        <taxon>Bacillati</taxon>
        <taxon>Actinomycetota</taxon>
        <taxon>Actinomycetes</taxon>
        <taxon>Kitasatosporales</taxon>
        <taxon>Streptomycetaceae</taxon>
        <taxon>Streptacidiphilus</taxon>
    </lineage>
</organism>
<protein>
    <submittedName>
        <fullName evidence="1">LCP family protein</fullName>
    </submittedName>
</protein>
<dbReference type="Proteomes" id="UP001592582">
    <property type="component" value="Unassembled WGS sequence"/>
</dbReference>
<dbReference type="Gene3D" id="3.40.630.190">
    <property type="entry name" value="LCP protein"/>
    <property type="match status" value="1"/>
</dbReference>
<gene>
    <name evidence="1" type="ORF">ACEZDG_04505</name>
</gene>